<evidence type="ECO:0000313" key="1">
    <source>
        <dbReference type="EMBL" id="JAT72276.1"/>
    </source>
</evidence>
<dbReference type="InterPro" id="IPR044980">
    <property type="entry name" value="NDUFB2_plant/fungi"/>
</dbReference>
<feature type="non-terminal residue" evidence="1">
    <location>
        <position position="1"/>
    </location>
</feature>
<organism evidence="1">
    <name type="scientific">Auxenochlorella protothecoides</name>
    <name type="common">Green microalga</name>
    <name type="synonym">Chlorella protothecoides</name>
    <dbReference type="NCBI Taxonomy" id="3075"/>
    <lineage>
        <taxon>Eukaryota</taxon>
        <taxon>Viridiplantae</taxon>
        <taxon>Chlorophyta</taxon>
        <taxon>core chlorophytes</taxon>
        <taxon>Trebouxiophyceae</taxon>
        <taxon>Chlorellales</taxon>
        <taxon>Chlorellaceae</taxon>
        <taxon>Auxenochlorella</taxon>
    </lineage>
</organism>
<dbReference type="GO" id="GO:0005743">
    <property type="term" value="C:mitochondrial inner membrane"/>
    <property type="evidence" value="ECO:0007669"/>
    <property type="project" value="InterPro"/>
</dbReference>
<dbReference type="Pfam" id="PF14813">
    <property type="entry name" value="NADH_B2"/>
    <property type="match status" value="1"/>
</dbReference>
<dbReference type="InterPro" id="IPR026627">
    <property type="entry name" value="NDUFB2_animal"/>
</dbReference>
<accession>A0A1D1ZZ95</accession>
<sequence>WIQHPTYFISLVQEACVPVRPGGRRGVMSAFSRVARQLYSTGSKTLHAAPKSNTNALQQRSFASGHGHGHDVTYEGLTLHKASPWHVNIGRGMAGVMWFWVLYRFYHDFDHFVYGPAAHFEHELHEEAHGHDESHHH</sequence>
<reference evidence="1" key="1">
    <citation type="submission" date="2015-08" db="EMBL/GenBank/DDBJ databases">
        <authorList>
            <person name="Babu N.S."/>
            <person name="Beckwith C.J."/>
            <person name="Beseler K.G."/>
            <person name="Brison A."/>
            <person name="Carone J.V."/>
            <person name="Caskin T.P."/>
            <person name="Diamond M."/>
            <person name="Durham M.E."/>
            <person name="Foxe J.M."/>
            <person name="Go M."/>
            <person name="Henderson B.A."/>
            <person name="Jones I.B."/>
            <person name="McGettigan J.A."/>
            <person name="Micheletti S.J."/>
            <person name="Nasrallah M.E."/>
            <person name="Ortiz D."/>
            <person name="Piller C.R."/>
            <person name="Privatt S.R."/>
            <person name="Schneider S.L."/>
            <person name="Sharp S."/>
            <person name="Smith T.C."/>
            <person name="Stanton J.D."/>
            <person name="Ullery H.E."/>
            <person name="Wilson R.J."/>
            <person name="Serrano M.G."/>
            <person name="Buck G."/>
            <person name="Lee V."/>
            <person name="Wang Y."/>
            <person name="Carvalho R."/>
            <person name="Voegtly L."/>
            <person name="Shi R."/>
            <person name="Duckworth R."/>
            <person name="Johnson A."/>
            <person name="Loviza R."/>
            <person name="Walstead R."/>
            <person name="Shah Z."/>
            <person name="Kiflezghi M."/>
            <person name="Wade K."/>
            <person name="Ball S.L."/>
            <person name="Bradley K.W."/>
            <person name="Asai D.J."/>
            <person name="Bowman C.A."/>
            <person name="Russell D.A."/>
            <person name="Pope W.H."/>
            <person name="Jacobs-Sera D."/>
            <person name="Hendrix R.W."/>
            <person name="Hatfull G.F."/>
        </authorList>
    </citation>
    <scope>NUCLEOTIDE SEQUENCE</scope>
</reference>
<proteinExistence type="predicted"/>
<dbReference type="PANTHER" id="PTHR36987:SF1">
    <property type="entry name" value="NADH DEHYDROGENASE [UBIQUINONE] 1 BETA SUBCOMPLEX SUBUNIT 2"/>
    <property type="match status" value="1"/>
</dbReference>
<dbReference type="GO" id="GO:0045271">
    <property type="term" value="C:respiratory chain complex I"/>
    <property type="evidence" value="ECO:0007669"/>
    <property type="project" value="InterPro"/>
</dbReference>
<evidence type="ECO:0008006" key="2">
    <source>
        <dbReference type="Google" id="ProtNLM"/>
    </source>
</evidence>
<gene>
    <name evidence="1" type="ORF">g.2480</name>
</gene>
<dbReference type="AlphaFoldDB" id="A0A1D1ZZ95"/>
<dbReference type="EMBL" id="GDKF01006346">
    <property type="protein sequence ID" value="JAT72276.1"/>
    <property type="molecule type" value="Transcribed_RNA"/>
</dbReference>
<dbReference type="PANTHER" id="PTHR36987">
    <property type="entry name" value="NADH DEHYDROGENASE [UBIQUINONE] 1 BETA SUBCOMPLEX SUBUNIT 2-LIKE"/>
    <property type="match status" value="1"/>
</dbReference>
<name>A0A1D1ZZ95_AUXPR</name>
<protein>
    <recommendedName>
        <fullName evidence="2">NADH dehydrogenase [ubiquinone] 1 beta subcomplex subunit 2</fullName>
    </recommendedName>
</protein>